<feature type="chain" id="PRO_5040803999" description="Ricin B lectin domain-containing protein" evidence="1">
    <location>
        <begin position="22"/>
        <end position="157"/>
    </location>
</feature>
<accession>A0A9X3SY20</accession>
<comment type="caution">
    <text evidence="2">The sequence shown here is derived from an EMBL/GenBank/DDBJ whole genome shotgun (WGS) entry which is preliminary data.</text>
</comment>
<reference evidence="3 5" key="2">
    <citation type="submission" date="2023-07" db="EMBL/GenBank/DDBJ databases">
        <title>Sequencing the genomes of 1000 actinobacteria strains.</title>
        <authorList>
            <person name="Klenk H.-P."/>
        </authorList>
    </citation>
    <scope>NUCLEOTIDE SEQUENCE [LARGE SCALE GENOMIC DNA]</scope>
    <source>
        <strain evidence="3 5">DSM 44724</strain>
    </source>
</reference>
<gene>
    <name evidence="3" type="ORF">J2S69_000411</name>
    <name evidence="2" type="ORF">O2L01_21290</name>
</gene>
<sequence length="157" mass="16580">MAARIVAAVAALAVLLIVAPAAGTETESVEERRFVNAHFGTCLEASSFQETVEGAPCSAEAGDYQIWYAIQSEQGGPMQIINKATGYCLEGYLPTVLQLPCYGSSNPSQQWKPVPGDGGAVAYENLGYPGRLSQGNPNWFTIGLSTAPLGPEGLWVK</sequence>
<keyword evidence="1" id="KW-0732">Signal</keyword>
<feature type="signal peptide" evidence="1">
    <location>
        <begin position="1"/>
        <end position="21"/>
    </location>
</feature>
<dbReference type="PROSITE" id="PS50231">
    <property type="entry name" value="RICIN_B_LECTIN"/>
    <property type="match status" value="1"/>
</dbReference>
<evidence type="ECO:0000313" key="3">
    <source>
        <dbReference type="EMBL" id="MDR7336692.1"/>
    </source>
</evidence>
<name>A0A9X3SY20_9ACTN</name>
<evidence type="ECO:0000313" key="2">
    <source>
        <dbReference type="EMBL" id="MDA1387542.1"/>
    </source>
</evidence>
<organism evidence="2 4">
    <name type="scientific">Glycomyces lechevalierae</name>
    <dbReference type="NCBI Taxonomy" id="256034"/>
    <lineage>
        <taxon>Bacteria</taxon>
        <taxon>Bacillati</taxon>
        <taxon>Actinomycetota</taxon>
        <taxon>Actinomycetes</taxon>
        <taxon>Glycomycetales</taxon>
        <taxon>Glycomycetaceae</taxon>
        <taxon>Glycomyces</taxon>
    </lineage>
</organism>
<dbReference type="InterPro" id="IPR035992">
    <property type="entry name" value="Ricin_B-like_lectins"/>
</dbReference>
<dbReference type="AlphaFoldDB" id="A0A9X3SY20"/>
<reference evidence="2" key="1">
    <citation type="submission" date="2022-12" db="EMBL/GenBank/DDBJ databases">
        <title>Gycomyces niveus sp.nov., a novel actinomycete isolated from soil in Shouguang.</title>
        <authorList>
            <person name="Yang X."/>
        </authorList>
    </citation>
    <scope>NUCLEOTIDE SEQUENCE</scope>
    <source>
        <strain evidence="2">DSM 44724</strain>
    </source>
</reference>
<evidence type="ECO:0000313" key="5">
    <source>
        <dbReference type="Proteomes" id="UP001183604"/>
    </source>
</evidence>
<dbReference type="Gene3D" id="2.80.10.50">
    <property type="match status" value="1"/>
</dbReference>
<evidence type="ECO:0000313" key="4">
    <source>
        <dbReference type="Proteomes" id="UP001145799"/>
    </source>
</evidence>
<keyword evidence="5" id="KW-1185">Reference proteome</keyword>
<dbReference type="RefSeq" id="WP_270124047.1">
    <property type="nucleotide sequence ID" value="NZ_BAAAOM010000002.1"/>
</dbReference>
<dbReference type="Proteomes" id="UP001145799">
    <property type="component" value="Unassembled WGS sequence"/>
</dbReference>
<dbReference type="Proteomes" id="UP001183604">
    <property type="component" value="Unassembled WGS sequence"/>
</dbReference>
<protein>
    <recommendedName>
        <fullName evidence="6">Ricin B lectin domain-containing protein</fullName>
    </recommendedName>
</protein>
<dbReference type="EMBL" id="JAPZVQ010000017">
    <property type="protein sequence ID" value="MDA1387542.1"/>
    <property type="molecule type" value="Genomic_DNA"/>
</dbReference>
<dbReference type="EMBL" id="JAVDYD010000001">
    <property type="protein sequence ID" value="MDR7336692.1"/>
    <property type="molecule type" value="Genomic_DNA"/>
</dbReference>
<evidence type="ECO:0000256" key="1">
    <source>
        <dbReference type="SAM" id="SignalP"/>
    </source>
</evidence>
<dbReference type="SUPFAM" id="SSF50370">
    <property type="entry name" value="Ricin B-like lectins"/>
    <property type="match status" value="1"/>
</dbReference>
<evidence type="ECO:0008006" key="6">
    <source>
        <dbReference type="Google" id="ProtNLM"/>
    </source>
</evidence>
<proteinExistence type="predicted"/>